<evidence type="ECO:0000256" key="5">
    <source>
        <dbReference type="ARBA" id="ARBA00022741"/>
    </source>
</evidence>
<evidence type="ECO:0000256" key="6">
    <source>
        <dbReference type="ARBA" id="ARBA00022777"/>
    </source>
</evidence>
<evidence type="ECO:0000256" key="1">
    <source>
        <dbReference type="ARBA" id="ARBA00000085"/>
    </source>
</evidence>
<sequence>MEDYIQNNKLTLLGKLTAGLLHEIRNPLTVIKLNLDYLNMFEKELSSELRESVASSLEAFERINFIISDVLDFTRKSGDRQKSVSINTIAERAIDIISFTASKRNINVIKEFDPNIPEININENKLLQVMLNLINNSIEASKDKSDIYVRTSYAETPENKKIVWEVEDFGCGIKDEDKEKILSGFYTSKVKGSGVGLTVCKRLLEEMGGQLGFESEYGKGSRFFITFVF</sequence>
<keyword evidence="5" id="KW-0547">Nucleotide-binding</keyword>
<dbReference type="EC" id="2.7.13.3" evidence="2"/>
<dbReference type="GO" id="GO:0000155">
    <property type="term" value="F:phosphorelay sensor kinase activity"/>
    <property type="evidence" value="ECO:0007669"/>
    <property type="project" value="InterPro"/>
</dbReference>
<evidence type="ECO:0000313" key="11">
    <source>
        <dbReference type="Proteomes" id="UP000009011"/>
    </source>
</evidence>
<dbReference type="eggNOG" id="COG4191">
    <property type="taxonomic scope" value="Bacteria"/>
</dbReference>
<dbReference type="Gene3D" id="3.30.565.10">
    <property type="entry name" value="Histidine kinase-like ATPase, C-terminal domain"/>
    <property type="match status" value="1"/>
</dbReference>
<dbReference type="AlphaFoldDB" id="I7A5K8"/>
<dbReference type="GO" id="GO:0005524">
    <property type="term" value="F:ATP binding"/>
    <property type="evidence" value="ECO:0007669"/>
    <property type="project" value="UniProtKB-KW"/>
</dbReference>
<dbReference type="SUPFAM" id="SSF47384">
    <property type="entry name" value="Homodimeric domain of signal transducing histidine kinase"/>
    <property type="match status" value="1"/>
</dbReference>
<dbReference type="InterPro" id="IPR004358">
    <property type="entry name" value="Sig_transdc_His_kin-like_C"/>
</dbReference>
<dbReference type="EMBL" id="CP003557">
    <property type="protein sequence ID" value="AFN75181.1"/>
    <property type="molecule type" value="Genomic_DNA"/>
</dbReference>
<keyword evidence="8" id="KW-0902">Two-component regulatory system</keyword>
<protein>
    <recommendedName>
        <fullName evidence="2">histidine kinase</fullName>
        <ecNumber evidence="2">2.7.13.3</ecNumber>
    </recommendedName>
</protein>
<keyword evidence="11" id="KW-1185">Reference proteome</keyword>
<evidence type="ECO:0000256" key="7">
    <source>
        <dbReference type="ARBA" id="ARBA00022840"/>
    </source>
</evidence>
<dbReference type="InterPro" id="IPR005467">
    <property type="entry name" value="His_kinase_dom"/>
</dbReference>
<evidence type="ECO:0000256" key="3">
    <source>
        <dbReference type="ARBA" id="ARBA00022553"/>
    </source>
</evidence>
<dbReference type="HOGENOM" id="CLU_000445_89_1_10"/>
<accession>I7A5K8</accession>
<evidence type="ECO:0000256" key="4">
    <source>
        <dbReference type="ARBA" id="ARBA00022679"/>
    </source>
</evidence>
<keyword evidence="7" id="KW-0067">ATP-binding</keyword>
<evidence type="ECO:0000256" key="8">
    <source>
        <dbReference type="ARBA" id="ARBA00023012"/>
    </source>
</evidence>
<evidence type="ECO:0000256" key="2">
    <source>
        <dbReference type="ARBA" id="ARBA00012438"/>
    </source>
</evidence>
<dbReference type="RefSeq" id="WP_014856613.1">
    <property type="nucleotide sequence ID" value="NC_018178.1"/>
</dbReference>
<evidence type="ECO:0000313" key="10">
    <source>
        <dbReference type="EMBL" id="AFN75181.1"/>
    </source>
</evidence>
<dbReference type="OrthoDB" id="9815750at2"/>
<dbReference type="InterPro" id="IPR036097">
    <property type="entry name" value="HisK_dim/P_sf"/>
</dbReference>
<dbReference type="Proteomes" id="UP000009011">
    <property type="component" value="Chromosome"/>
</dbReference>
<keyword evidence="4" id="KW-0808">Transferase</keyword>
<dbReference type="CDD" id="cd00082">
    <property type="entry name" value="HisKA"/>
    <property type="match status" value="1"/>
</dbReference>
<gene>
    <name evidence="10" type="ordered locus">MROS_1949</name>
</gene>
<dbReference type="InterPro" id="IPR003594">
    <property type="entry name" value="HATPase_dom"/>
</dbReference>
<dbReference type="InterPro" id="IPR003661">
    <property type="entry name" value="HisK_dim/P_dom"/>
</dbReference>
<dbReference type="SMART" id="SM00388">
    <property type="entry name" value="HisKA"/>
    <property type="match status" value="1"/>
</dbReference>
<dbReference type="PROSITE" id="PS50109">
    <property type="entry name" value="HIS_KIN"/>
    <property type="match status" value="1"/>
</dbReference>
<dbReference type="Gene3D" id="1.10.287.130">
    <property type="match status" value="1"/>
</dbReference>
<organism evidence="10 11">
    <name type="scientific">Melioribacter roseus (strain DSM 23840 / JCM 17771 / VKM B-2668 / P3M-2)</name>
    <dbReference type="NCBI Taxonomy" id="1191523"/>
    <lineage>
        <taxon>Bacteria</taxon>
        <taxon>Pseudomonadati</taxon>
        <taxon>Ignavibacteriota</taxon>
        <taxon>Ignavibacteria</taxon>
        <taxon>Ignavibacteriales</taxon>
        <taxon>Melioribacteraceae</taxon>
        <taxon>Melioribacter</taxon>
    </lineage>
</organism>
<evidence type="ECO:0000259" key="9">
    <source>
        <dbReference type="PROSITE" id="PS50109"/>
    </source>
</evidence>
<keyword evidence="3" id="KW-0597">Phosphoprotein</keyword>
<comment type="catalytic activity">
    <reaction evidence="1">
        <text>ATP + protein L-histidine = ADP + protein N-phospho-L-histidine.</text>
        <dbReference type="EC" id="2.7.13.3"/>
    </reaction>
</comment>
<dbReference type="SMART" id="SM00387">
    <property type="entry name" value="HATPase_c"/>
    <property type="match status" value="1"/>
</dbReference>
<dbReference type="PRINTS" id="PR00344">
    <property type="entry name" value="BCTRLSENSOR"/>
</dbReference>
<proteinExistence type="predicted"/>
<name>I7A5K8_MELRP</name>
<keyword evidence="6 10" id="KW-0418">Kinase</keyword>
<dbReference type="Pfam" id="PF02518">
    <property type="entry name" value="HATPase_c"/>
    <property type="match status" value="1"/>
</dbReference>
<dbReference type="PANTHER" id="PTHR43065:SF10">
    <property type="entry name" value="PEROXIDE STRESS-ACTIVATED HISTIDINE KINASE MAK3"/>
    <property type="match status" value="1"/>
</dbReference>
<dbReference type="Pfam" id="PF00512">
    <property type="entry name" value="HisKA"/>
    <property type="match status" value="1"/>
</dbReference>
<reference evidence="10 11" key="1">
    <citation type="journal article" date="2013" name="PLoS ONE">
        <title>Genomic analysis of Melioribacter roseus, facultatively anaerobic organotrophic bacterium representing a novel deep lineage within Bacteriodetes/Chlorobi group.</title>
        <authorList>
            <person name="Kadnikov V.V."/>
            <person name="Mardanov A.V."/>
            <person name="Podosokorskaya O.A."/>
            <person name="Gavrilov S.N."/>
            <person name="Kublanov I.V."/>
            <person name="Beletsky A.V."/>
            <person name="Bonch-Osmolovskaya E.A."/>
            <person name="Ravin N.V."/>
        </authorList>
    </citation>
    <scope>NUCLEOTIDE SEQUENCE [LARGE SCALE GENOMIC DNA]</scope>
    <source>
        <strain evidence="11">JCM 17771 / P3M-2</strain>
    </source>
</reference>
<dbReference type="InterPro" id="IPR036890">
    <property type="entry name" value="HATPase_C_sf"/>
</dbReference>
<dbReference type="STRING" id="1191523.MROS_1949"/>
<dbReference type="SUPFAM" id="SSF55874">
    <property type="entry name" value="ATPase domain of HSP90 chaperone/DNA topoisomerase II/histidine kinase"/>
    <property type="match status" value="1"/>
</dbReference>
<dbReference type="PANTHER" id="PTHR43065">
    <property type="entry name" value="SENSOR HISTIDINE KINASE"/>
    <property type="match status" value="1"/>
</dbReference>
<dbReference type="KEGG" id="mro:MROS_1949"/>
<feature type="domain" description="Histidine kinase" evidence="9">
    <location>
        <begin position="19"/>
        <end position="229"/>
    </location>
</feature>